<name>A0AAV2KNR0_KNICA</name>
<evidence type="ECO:0000313" key="2">
    <source>
        <dbReference type="Proteomes" id="UP001497482"/>
    </source>
</evidence>
<gene>
    <name evidence="1" type="ORF">KC01_LOCUS20948</name>
</gene>
<dbReference type="AlphaFoldDB" id="A0AAV2KNR0"/>
<dbReference type="EMBL" id="OZ035824">
    <property type="protein sequence ID" value="CAL1591586.1"/>
    <property type="molecule type" value="Genomic_DNA"/>
</dbReference>
<evidence type="ECO:0000313" key="1">
    <source>
        <dbReference type="EMBL" id="CAL1591586.1"/>
    </source>
</evidence>
<reference evidence="1 2" key="1">
    <citation type="submission" date="2024-04" db="EMBL/GenBank/DDBJ databases">
        <authorList>
            <person name="Waldvogel A.-M."/>
            <person name="Schoenle A."/>
        </authorList>
    </citation>
    <scope>NUCLEOTIDE SEQUENCE [LARGE SCALE GENOMIC DNA]</scope>
</reference>
<dbReference type="Proteomes" id="UP001497482">
    <property type="component" value="Chromosome 2"/>
</dbReference>
<proteinExistence type="predicted"/>
<sequence length="117" mass="13066">MGSNYSFEMVVVFFSVRPYANNQERFKCPSIPGGAMLCPHVLPVGRRFVPPLLPHCASPPSHNYLGVELPRCEEPPPLAFDGRQSERSFCLHSEVGGPDVWKFVSFLLSSCRKNNSL</sequence>
<accession>A0AAV2KNR0</accession>
<organism evidence="1 2">
    <name type="scientific">Knipowitschia caucasica</name>
    <name type="common">Caucasian dwarf goby</name>
    <name type="synonym">Pomatoschistus caucasicus</name>
    <dbReference type="NCBI Taxonomy" id="637954"/>
    <lineage>
        <taxon>Eukaryota</taxon>
        <taxon>Metazoa</taxon>
        <taxon>Chordata</taxon>
        <taxon>Craniata</taxon>
        <taxon>Vertebrata</taxon>
        <taxon>Euteleostomi</taxon>
        <taxon>Actinopterygii</taxon>
        <taxon>Neopterygii</taxon>
        <taxon>Teleostei</taxon>
        <taxon>Neoteleostei</taxon>
        <taxon>Acanthomorphata</taxon>
        <taxon>Gobiaria</taxon>
        <taxon>Gobiiformes</taxon>
        <taxon>Gobioidei</taxon>
        <taxon>Gobiidae</taxon>
        <taxon>Gobiinae</taxon>
        <taxon>Knipowitschia</taxon>
    </lineage>
</organism>
<keyword evidence="2" id="KW-1185">Reference proteome</keyword>
<protein>
    <submittedName>
        <fullName evidence="1">Uncharacterized protein</fullName>
    </submittedName>
</protein>